<reference evidence="2 3" key="1">
    <citation type="submission" date="2020-04" db="EMBL/GenBank/DDBJ databases">
        <authorList>
            <person name="Wallbank WR R."/>
            <person name="Pardo Diaz C."/>
            <person name="Kozak K."/>
            <person name="Martin S."/>
            <person name="Jiggins C."/>
            <person name="Moest M."/>
            <person name="Warren A I."/>
            <person name="Byers J.R.P. K."/>
            <person name="Montejo-Kovacevich G."/>
            <person name="Yen C E."/>
        </authorList>
    </citation>
    <scope>NUCLEOTIDE SEQUENCE [LARGE SCALE GENOMIC DNA]</scope>
</reference>
<comment type="caution">
    <text evidence="2">The sequence shown here is derived from an EMBL/GenBank/DDBJ whole genome shotgun (WGS) entry which is preliminary data.</text>
</comment>
<evidence type="ECO:0000256" key="1">
    <source>
        <dbReference type="SAM" id="MobiDB-lite"/>
    </source>
</evidence>
<feature type="region of interest" description="Disordered" evidence="1">
    <location>
        <begin position="1"/>
        <end position="105"/>
    </location>
</feature>
<dbReference type="OrthoDB" id="269227at2759"/>
<dbReference type="EMBL" id="CADEBD010000011">
    <property type="protein sequence ID" value="CAB3219788.1"/>
    <property type="molecule type" value="Genomic_DNA"/>
</dbReference>
<proteinExistence type="predicted"/>
<organism evidence="2 3">
    <name type="scientific">Arctia plantaginis</name>
    <name type="common">Wood tiger moth</name>
    <name type="synonym">Phalaena plantaginis</name>
    <dbReference type="NCBI Taxonomy" id="874455"/>
    <lineage>
        <taxon>Eukaryota</taxon>
        <taxon>Metazoa</taxon>
        <taxon>Ecdysozoa</taxon>
        <taxon>Arthropoda</taxon>
        <taxon>Hexapoda</taxon>
        <taxon>Insecta</taxon>
        <taxon>Pterygota</taxon>
        <taxon>Neoptera</taxon>
        <taxon>Endopterygota</taxon>
        <taxon>Lepidoptera</taxon>
        <taxon>Glossata</taxon>
        <taxon>Ditrysia</taxon>
        <taxon>Noctuoidea</taxon>
        <taxon>Erebidae</taxon>
        <taxon>Arctiinae</taxon>
        <taxon>Arctia</taxon>
    </lineage>
</organism>
<accession>A0A8S0YLS9</accession>
<dbReference type="Proteomes" id="UP000494256">
    <property type="component" value="Unassembled WGS sequence"/>
</dbReference>
<dbReference type="AlphaFoldDB" id="A0A8S0YLS9"/>
<gene>
    <name evidence="2" type="ORF">APLA_LOCUS7</name>
</gene>
<name>A0A8S0YLS9_ARCPL</name>
<evidence type="ECO:0000313" key="3">
    <source>
        <dbReference type="Proteomes" id="UP000494256"/>
    </source>
</evidence>
<protein>
    <submittedName>
        <fullName evidence="2">Uncharacterized protein</fullName>
    </submittedName>
</protein>
<sequence>MVERALGPCRSPHGARAPSMHKGAPGPRGGVPGARGWAVPGAPPWASAVRGGGRPSATTWEPFESSFGFGGLRSCKPGPRGTPCPRSARGPSAPPPTREKSPEAF</sequence>
<evidence type="ECO:0000313" key="2">
    <source>
        <dbReference type="EMBL" id="CAB3219788.1"/>
    </source>
</evidence>
<feature type="compositionally biased region" description="Low complexity" evidence="1">
    <location>
        <begin position="34"/>
        <end position="46"/>
    </location>
</feature>